<reference evidence="2 3" key="1">
    <citation type="submission" date="2024-04" db="EMBL/GenBank/DDBJ databases">
        <authorList>
            <person name="Cremers G."/>
        </authorList>
    </citation>
    <scope>NUCLEOTIDE SEQUENCE [LARGE SCALE GENOMIC DNA]</scope>
    <source>
        <strain evidence="2">MeCH1-AG</strain>
    </source>
</reference>
<dbReference type="Pfam" id="PF08241">
    <property type="entry name" value="Methyltransf_11"/>
    <property type="match status" value="1"/>
</dbReference>
<feature type="domain" description="Methyltransferase type 11" evidence="1">
    <location>
        <begin position="79"/>
        <end position="175"/>
    </location>
</feature>
<name>A0ABP1C6Z0_9GAMM</name>
<proteinExistence type="predicted"/>
<dbReference type="Proteomes" id="UP001497493">
    <property type="component" value="Chromosome"/>
</dbReference>
<protein>
    <recommendedName>
        <fullName evidence="1">Methyltransferase type 11 domain-containing protein</fullName>
    </recommendedName>
</protein>
<dbReference type="PANTHER" id="PTHR43591:SF24">
    <property type="entry name" value="2-METHOXY-6-POLYPRENYL-1,4-BENZOQUINOL METHYLASE, MITOCHONDRIAL"/>
    <property type="match status" value="1"/>
</dbReference>
<dbReference type="RefSeq" id="WP_348759546.1">
    <property type="nucleotide sequence ID" value="NZ_OZ026884.1"/>
</dbReference>
<sequence>MVGFEGQAEIGKLNLAGVTLDEADMDFIAYWRQRLPHDFNEKDERARIYLGFELNGINRGQAALKRLEGYFTVRDKIVLDVGSGNGGQCIAAALAGAKKVYGLELDPVRIDLAKKWAECRGVEIFVERGVAEKLPYEDASIDIVFSFSVIEHVTSHDKMLAEIGRVLRPGGYAVIEGPNRLSPKLFLADPHYQIMAVSALPRPIAKWWVLKVKKIAYDYGVGVFPIYSLLIRKLRRYGFDLITSEHHDYRIERLEHPDAIRSRMRYLVKLLAWMRLNKALATVLRNTSPIFEILVQKSSSPLLK</sequence>
<evidence type="ECO:0000313" key="2">
    <source>
        <dbReference type="EMBL" id="CAL1240029.1"/>
    </source>
</evidence>
<dbReference type="CDD" id="cd02440">
    <property type="entry name" value="AdoMet_MTases"/>
    <property type="match status" value="1"/>
</dbReference>
<evidence type="ECO:0000259" key="1">
    <source>
        <dbReference type="Pfam" id="PF08241"/>
    </source>
</evidence>
<dbReference type="Gene3D" id="3.40.50.150">
    <property type="entry name" value="Vaccinia Virus protein VP39"/>
    <property type="match status" value="1"/>
</dbReference>
<dbReference type="EMBL" id="OZ026884">
    <property type="protein sequence ID" value="CAL1240029.1"/>
    <property type="molecule type" value="Genomic_DNA"/>
</dbReference>
<dbReference type="SUPFAM" id="SSF53335">
    <property type="entry name" value="S-adenosyl-L-methionine-dependent methyltransferases"/>
    <property type="match status" value="1"/>
</dbReference>
<organism evidence="2 3">
    <name type="scientific">Candidatus Methylocalor cossyra</name>
    <dbReference type="NCBI Taxonomy" id="3108543"/>
    <lineage>
        <taxon>Bacteria</taxon>
        <taxon>Pseudomonadati</taxon>
        <taxon>Pseudomonadota</taxon>
        <taxon>Gammaproteobacteria</taxon>
        <taxon>Methylococcales</taxon>
        <taxon>Methylococcaceae</taxon>
        <taxon>Candidatus Methylocalor</taxon>
    </lineage>
</organism>
<gene>
    <name evidence="2" type="ORF">MECH1_V1_1253</name>
</gene>
<keyword evidence="3" id="KW-1185">Reference proteome</keyword>
<evidence type="ECO:0000313" key="3">
    <source>
        <dbReference type="Proteomes" id="UP001497493"/>
    </source>
</evidence>
<dbReference type="InterPro" id="IPR029063">
    <property type="entry name" value="SAM-dependent_MTases_sf"/>
</dbReference>
<accession>A0ABP1C6Z0</accession>
<dbReference type="PANTHER" id="PTHR43591">
    <property type="entry name" value="METHYLTRANSFERASE"/>
    <property type="match status" value="1"/>
</dbReference>
<dbReference type="InterPro" id="IPR013216">
    <property type="entry name" value="Methyltransf_11"/>
</dbReference>